<protein>
    <submittedName>
        <fullName evidence="10">Uncharacterized protein</fullName>
    </submittedName>
</protein>
<dbReference type="SUPFAM" id="SSF51445">
    <property type="entry name" value="(Trans)glycosidases"/>
    <property type="match status" value="1"/>
</dbReference>
<dbReference type="InterPro" id="IPR026283">
    <property type="entry name" value="B-gal_1-like"/>
</dbReference>
<reference evidence="10 11" key="1">
    <citation type="submission" date="2017-06" db="EMBL/GenBank/DDBJ databases">
        <title>A platform for efficient transgenesis in Macrostomum lignano, a flatworm model organism for stem cell research.</title>
        <authorList>
            <person name="Berezikov E."/>
        </authorList>
    </citation>
    <scope>NUCLEOTIDE SEQUENCE [LARGE SCALE GENOMIC DNA]</scope>
    <source>
        <strain evidence="10">DV1</strain>
        <tissue evidence="10">Whole organism</tissue>
    </source>
</reference>
<dbReference type="Gene3D" id="3.20.20.80">
    <property type="entry name" value="Glycosidases"/>
    <property type="match status" value="1"/>
</dbReference>
<evidence type="ECO:0000313" key="11">
    <source>
        <dbReference type="Proteomes" id="UP000215902"/>
    </source>
</evidence>
<dbReference type="OrthoDB" id="1657402at2759"/>
<feature type="region of interest" description="Disordered" evidence="6">
    <location>
        <begin position="483"/>
        <end position="522"/>
    </location>
</feature>
<dbReference type="EMBL" id="NIVC01000068">
    <property type="protein sequence ID" value="PAA91954.1"/>
    <property type="molecule type" value="Genomic_DNA"/>
</dbReference>
<dbReference type="InterPro" id="IPR048913">
    <property type="entry name" value="BetaGal_gal-bd"/>
</dbReference>
<keyword evidence="2" id="KW-0378">Hydrolase</keyword>
<evidence type="ECO:0000256" key="2">
    <source>
        <dbReference type="ARBA" id="ARBA00022801"/>
    </source>
</evidence>
<evidence type="ECO:0000256" key="7">
    <source>
        <dbReference type="SAM" id="Phobius"/>
    </source>
</evidence>
<evidence type="ECO:0000313" key="10">
    <source>
        <dbReference type="EMBL" id="PAA91954.1"/>
    </source>
</evidence>
<organism evidence="10 11">
    <name type="scientific">Macrostomum lignano</name>
    <dbReference type="NCBI Taxonomy" id="282301"/>
    <lineage>
        <taxon>Eukaryota</taxon>
        <taxon>Metazoa</taxon>
        <taxon>Spiralia</taxon>
        <taxon>Lophotrochozoa</taxon>
        <taxon>Platyhelminthes</taxon>
        <taxon>Rhabditophora</taxon>
        <taxon>Macrostomorpha</taxon>
        <taxon>Macrostomida</taxon>
        <taxon>Macrostomidae</taxon>
        <taxon>Macrostomum</taxon>
    </lineage>
</organism>
<dbReference type="Pfam" id="PF21467">
    <property type="entry name" value="BetaGal_gal-bd"/>
    <property type="match status" value="1"/>
</dbReference>
<dbReference type="AlphaFoldDB" id="A0A267H2P6"/>
<dbReference type="PIRSF" id="PIRSF006336">
    <property type="entry name" value="B-gal"/>
    <property type="match status" value="1"/>
</dbReference>
<sequence>MQQNSLIIIMSNPIKLRYNRIVLGLLFLVLLIGLLFIYVDYTGLINENVPQRSNEISKKPSLTYKSRQFYLNGQPLQIISGTINYFRVHRKYWRTRLLQLKAAGFNTVDTCIPWNLHEKTKGSFDFHADFNIRKFIKLAQSVGLYVIIKPGPFVGSQVDFGGLPGWLLKDANMRVRSMYMGFTLAVDNYFQVLMHQLVDLQASPNGGPIIAIQLEHEYGSFGDSLQYLHFLRSTLRRYGATEAVYACETVEGFGRHRRLNGDFIGINFNRPEDGRRMISNLQAWDRDLPLFVSELWSGHQLNWNALDRHDVIRPATLANLISKLLGPMRASLSLHMFHGGTNFGFMASRLVATSHDWDAPVDESGSRDTLKYRAMAAAVSMATGNRSDSSGRRRAEKELFGIVGGSGGRVKDYGNFSIDSVLTWSELINLIEDPKLYESAKFMEEVDQNFGFIVYRSAFKAGQVVTVDGYVADWGLLLINGAPPDPADPSSGQLSGAIPRQHDQQQQVQQQQPAQRHLSLKRSQLAAPTNTLDLIVENLGRSSSSSGGAPEANAQRKGLASWQSLNAEQLQKPGRLLINEQPVPSYKIYSLRFDAAFMAKVAVRRSSWLSVSSAAALPRGQPGLYRASLRLVDEPSADTYLDMSAWRKGVAFVNGFNLGRYWTEAGPQRTFYLPAPLLRRGDNEVIIFELIRPGSHVSFVRSPKFVYPV</sequence>
<proteinExistence type="inferred from homology"/>
<gene>
    <name evidence="10" type="ORF">BOX15_Mlig016366g1</name>
</gene>
<dbReference type="InterPro" id="IPR001944">
    <property type="entry name" value="Glycoside_Hdrlase_35"/>
</dbReference>
<keyword evidence="7" id="KW-0472">Membrane</keyword>
<dbReference type="SUPFAM" id="SSF49785">
    <property type="entry name" value="Galactose-binding domain-like"/>
    <property type="match status" value="1"/>
</dbReference>
<evidence type="ECO:0000256" key="6">
    <source>
        <dbReference type="SAM" id="MobiDB-lite"/>
    </source>
</evidence>
<feature type="active site" description="Proton donor" evidence="4">
    <location>
        <position position="217"/>
    </location>
</feature>
<evidence type="ECO:0000259" key="8">
    <source>
        <dbReference type="Pfam" id="PF01301"/>
    </source>
</evidence>
<evidence type="ECO:0000259" key="9">
    <source>
        <dbReference type="Pfam" id="PF21467"/>
    </source>
</evidence>
<feature type="active site" description="Nucleophile" evidence="4">
    <location>
        <position position="294"/>
    </location>
</feature>
<dbReference type="Pfam" id="PF01301">
    <property type="entry name" value="Glyco_hydro_35"/>
    <property type="match status" value="1"/>
</dbReference>
<keyword evidence="7" id="KW-0812">Transmembrane</keyword>
<accession>A0A267H2P6</accession>
<dbReference type="InterPro" id="IPR031330">
    <property type="entry name" value="Gly_Hdrlase_35_cat"/>
</dbReference>
<dbReference type="PRINTS" id="PR00742">
    <property type="entry name" value="GLHYDRLASE35"/>
</dbReference>
<keyword evidence="11" id="KW-1185">Reference proteome</keyword>
<feature type="domain" description="Beta-galactosidase galactose-binding" evidence="9">
    <location>
        <begin position="622"/>
        <end position="683"/>
    </location>
</feature>
<evidence type="ECO:0000256" key="4">
    <source>
        <dbReference type="PIRSR" id="PIRSR006336-1"/>
    </source>
</evidence>
<comment type="caution">
    <text evidence="10">The sequence shown here is derived from an EMBL/GenBank/DDBJ whole genome shotgun (WGS) entry which is preliminary data.</text>
</comment>
<dbReference type="GO" id="GO:0005975">
    <property type="term" value="P:carbohydrate metabolic process"/>
    <property type="evidence" value="ECO:0007669"/>
    <property type="project" value="InterPro"/>
</dbReference>
<evidence type="ECO:0000256" key="1">
    <source>
        <dbReference type="ARBA" id="ARBA00009809"/>
    </source>
</evidence>
<keyword evidence="7" id="KW-1133">Transmembrane helix</keyword>
<evidence type="ECO:0000256" key="3">
    <source>
        <dbReference type="ARBA" id="ARBA00023295"/>
    </source>
</evidence>
<evidence type="ECO:0000256" key="5">
    <source>
        <dbReference type="RuleBase" id="RU003679"/>
    </source>
</evidence>
<dbReference type="InterPro" id="IPR008979">
    <property type="entry name" value="Galactose-bd-like_sf"/>
</dbReference>
<dbReference type="STRING" id="282301.A0A267H2P6"/>
<feature type="domain" description="Glycoside hydrolase 35 catalytic" evidence="8">
    <location>
        <begin position="68"/>
        <end position="377"/>
    </location>
</feature>
<feature type="transmembrane region" description="Helical" evidence="7">
    <location>
        <begin position="21"/>
        <end position="39"/>
    </location>
</feature>
<dbReference type="PANTHER" id="PTHR23421">
    <property type="entry name" value="BETA-GALACTOSIDASE RELATED"/>
    <property type="match status" value="1"/>
</dbReference>
<dbReference type="InterPro" id="IPR017853">
    <property type="entry name" value="GH"/>
</dbReference>
<name>A0A267H2P6_9PLAT</name>
<comment type="similarity">
    <text evidence="1 5">Belongs to the glycosyl hydrolase 35 family.</text>
</comment>
<keyword evidence="3" id="KW-0326">Glycosidase</keyword>
<dbReference type="Proteomes" id="UP000215902">
    <property type="component" value="Unassembled WGS sequence"/>
</dbReference>
<feature type="compositionally biased region" description="Low complexity" evidence="6">
    <location>
        <begin position="504"/>
        <end position="515"/>
    </location>
</feature>
<dbReference type="Gene3D" id="2.60.120.260">
    <property type="entry name" value="Galactose-binding domain-like"/>
    <property type="match status" value="2"/>
</dbReference>
<dbReference type="GO" id="GO:0004565">
    <property type="term" value="F:beta-galactosidase activity"/>
    <property type="evidence" value="ECO:0007669"/>
    <property type="project" value="InterPro"/>
</dbReference>